<protein>
    <submittedName>
        <fullName evidence="1">DUF6138 family protein</fullName>
    </submittedName>
</protein>
<name>A0ABT3NFW7_9GAMM</name>
<accession>A0ABT3NFW7</accession>
<dbReference type="RefSeq" id="WP_131277567.1">
    <property type="nucleotide sequence ID" value="NZ_JAPEQW010000004.1"/>
</dbReference>
<reference evidence="1 2" key="1">
    <citation type="submission" date="2022-11" db="EMBL/GenBank/DDBJ databases">
        <title>Acinetobacter entericus sp. nov., isolated from the gut of the plastic-eating larvae of the Coleoptera insect Zophobas atratus.</title>
        <authorList>
            <person name="Dong X."/>
            <person name="Yang Y."/>
        </authorList>
    </citation>
    <scope>NUCLEOTIDE SEQUENCE [LARGE SCALE GENOMIC DNA]</scope>
    <source>
        <strain evidence="1 2">BIT-DXN8</strain>
    </source>
</reference>
<dbReference type="EMBL" id="JAPEQW010000004">
    <property type="protein sequence ID" value="MCW8038442.1"/>
    <property type="molecule type" value="Genomic_DNA"/>
</dbReference>
<sequence length="445" mass="52771">MLLEKNLDLMINDILNGHFELVKEYPNNPNSRVIGAIYLSKHELELKLYEGLRELSINFFEKYPFDFSLYLNFFKQMNSIYSKTYNGFEPCLSIYAEKFILPIYFYQEEPNKSWSKWLKKPNLCLTKQDQDILKIFMFGIRCMAYTQSPNYEMKKYLGYVNELDMNLYQQLVSMSNAELEIDVITIENAYFKATSNNVLASIEILAFKDNEETYKEILNYINQLFTTGFPQSHQLKFEVKRVDDQQKLSIVGLPDYGANRLFNSAAQYHNLHADIETYLNQVKNGCGFYTDLEEENHIEIDGFAIFSLVIEDVKYMDRFIQFLNKTDDHCILQNYIPNAYLERQGISNFTVKTYLRMCEELLKHENFFPNSDISLKYFNDFNHMKILVEEVNIYVNEQHEISWSDIFLAIVGYEEAEDLGYEEFAIQKFKTHEIWNMYLMIANLE</sequence>
<comment type="caution">
    <text evidence="1">The sequence shown here is derived from an EMBL/GenBank/DDBJ whole genome shotgun (WGS) entry which is preliminary data.</text>
</comment>
<dbReference type="InterPro" id="IPR046136">
    <property type="entry name" value="DUF6138"/>
</dbReference>
<evidence type="ECO:0000313" key="1">
    <source>
        <dbReference type="EMBL" id="MCW8038442.1"/>
    </source>
</evidence>
<dbReference type="Proteomes" id="UP001209682">
    <property type="component" value="Unassembled WGS sequence"/>
</dbReference>
<keyword evidence="2" id="KW-1185">Reference proteome</keyword>
<proteinExistence type="predicted"/>
<organism evidence="1 2">
    <name type="scientific">Acinetobacter entericus</name>
    <dbReference type="NCBI Taxonomy" id="2989714"/>
    <lineage>
        <taxon>Bacteria</taxon>
        <taxon>Pseudomonadati</taxon>
        <taxon>Pseudomonadota</taxon>
        <taxon>Gammaproteobacteria</taxon>
        <taxon>Moraxellales</taxon>
        <taxon>Moraxellaceae</taxon>
        <taxon>Acinetobacter</taxon>
    </lineage>
</organism>
<dbReference type="Pfam" id="PF19635">
    <property type="entry name" value="DUF6138"/>
    <property type="match status" value="1"/>
</dbReference>
<evidence type="ECO:0000313" key="2">
    <source>
        <dbReference type="Proteomes" id="UP001209682"/>
    </source>
</evidence>
<gene>
    <name evidence="1" type="ORF">OKC24_04530</name>
</gene>